<dbReference type="RefSeq" id="XP_056769805.1">
    <property type="nucleotide sequence ID" value="XM_056905698.1"/>
</dbReference>
<reference evidence="1" key="1">
    <citation type="submission" date="2022-12" db="EMBL/GenBank/DDBJ databases">
        <authorList>
            <person name="Petersen C."/>
        </authorList>
    </citation>
    <scope>NUCLEOTIDE SEQUENCE</scope>
    <source>
        <strain evidence="1">IBT 16125</strain>
    </source>
</reference>
<proteinExistence type="predicted"/>
<evidence type="ECO:0000313" key="1">
    <source>
        <dbReference type="EMBL" id="KAJ5460763.1"/>
    </source>
</evidence>
<dbReference type="AlphaFoldDB" id="A0AAD6G711"/>
<protein>
    <submittedName>
        <fullName evidence="1">Uncharacterized protein</fullName>
    </submittedName>
</protein>
<gene>
    <name evidence="1" type="ORF">N7458_002315</name>
</gene>
<sequence length="208" mass="22760">MTKLSSPTEQHEENTTVRDDFNISTTKSSGSFALAGTLQENGSIGYASQNFDPIWMPTCNSSYYYGNYTLSIAQQPGDEWWSTQGWTDFTLPSMNATFNEKTANFTLEGKFAAYPYLRANDTGYSGTPDGGEISIGDWVQGTIRFTFRGNLDTYHSDVLDMNTTTPTWLRTVGFGNNSMNVGYTSGGQGRPGVGAGVIVLFALFVAFI</sequence>
<organism evidence="1 2">
    <name type="scientific">Penicillium daleae</name>
    <dbReference type="NCBI Taxonomy" id="63821"/>
    <lineage>
        <taxon>Eukaryota</taxon>
        <taxon>Fungi</taxon>
        <taxon>Dikarya</taxon>
        <taxon>Ascomycota</taxon>
        <taxon>Pezizomycotina</taxon>
        <taxon>Eurotiomycetes</taxon>
        <taxon>Eurotiomycetidae</taxon>
        <taxon>Eurotiales</taxon>
        <taxon>Aspergillaceae</taxon>
        <taxon>Penicillium</taxon>
    </lineage>
</organism>
<dbReference type="GeneID" id="81595941"/>
<keyword evidence="2" id="KW-1185">Reference proteome</keyword>
<comment type="caution">
    <text evidence="1">The sequence shown here is derived from an EMBL/GenBank/DDBJ whole genome shotgun (WGS) entry which is preliminary data.</text>
</comment>
<dbReference type="EMBL" id="JAPVEA010000002">
    <property type="protein sequence ID" value="KAJ5460763.1"/>
    <property type="molecule type" value="Genomic_DNA"/>
</dbReference>
<accession>A0AAD6G711</accession>
<reference evidence="1" key="2">
    <citation type="journal article" date="2023" name="IMA Fungus">
        <title>Comparative genomic study of the Penicillium genus elucidates a diverse pangenome and 15 lateral gene transfer events.</title>
        <authorList>
            <person name="Petersen C."/>
            <person name="Sorensen T."/>
            <person name="Nielsen M.R."/>
            <person name="Sondergaard T.E."/>
            <person name="Sorensen J.L."/>
            <person name="Fitzpatrick D.A."/>
            <person name="Frisvad J.C."/>
            <person name="Nielsen K.L."/>
        </authorList>
    </citation>
    <scope>NUCLEOTIDE SEQUENCE</scope>
    <source>
        <strain evidence="1">IBT 16125</strain>
    </source>
</reference>
<name>A0AAD6G711_9EURO</name>
<evidence type="ECO:0000313" key="2">
    <source>
        <dbReference type="Proteomes" id="UP001213681"/>
    </source>
</evidence>
<dbReference type="Proteomes" id="UP001213681">
    <property type="component" value="Unassembled WGS sequence"/>
</dbReference>